<evidence type="ECO:0000313" key="8">
    <source>
        <dbReference type="EMBL" id="KAA8633385.1"/>
    </source>
</evidence>
<evidence type="ECO:0000313" key="9">
    <source>
        <dbReference type="Proteomes" id="UP000433876"/>
    </source>
</evidence>
<dbReference type="GO" id="GO:0005829">
    <property type="term" value="C:cytosol"/>
    <property type="evidence" value="ECO:0007669"/>
    <property type="project" value="TreeGrafter"/>
</dbReference>
<comment type="caution">
    <text evidence="8">The sequence shown here is derived from an EMBL/GenBank/DDBJ whole genome shotgun (WGS) entry which is preliminary data.</text>
</comment>
<keyword evidence="4" id="KW-0833">Ubl conjugation pathway</keyword>
<dbReference type="GO" id="GO:0000045">
    <property type="term" value="P:autophagosome assembly"/>
    <property type="evidence" value="ECO:0007669"/>
    <property type="project" value="TreeGrafter"/>
</dbReference>
<evidence type="ECO:0000256" key="6">
    <source>
        <dbReference type="ARBA" id="ARBA00023006"/>
    </source>
</evidence>
<evidence type="ECO:0000256" key="7">
    <source>
        <dbReference type="ARBA" id="ARBA00029833"/>
    </source>
</evidence>
<dbReference type="AlphaFoldDB" id="A0A8S8ZYL2"/>
<evidence type="ECO:0000256" key="3">
    <source>
        <dbReference type="ARBA" id="ARBA00022679"/>
    </source>
</evidence>
<proteinExistence type="inferred from homology"/>
<dbReference type="FunFam" id="3.30.1460.50:FF:000012">
    <property type="entry name" value="WGS project CABT00000000 data, contig 2.1"/>
    <property type="match status" value="1"/>
</dbReference>
<dbReference type="GO" id="GO:0015031">
    <property type="term" value="P:protein transport"/>
    <property type="evidence" value="ECO:0007669"/>
    <property type="project" value="UniProtKB-KW"/>
</dbReference>
<dbReference type="InterPro" id="IPR007135">
    <property type="entry name" value="Atg3/Atg10"/>
</dbReference>
<dbReference type="Pfam" id="PF03987">
    <property type="entry name" value="Autophagy_act_C"/>
    <property type="match status" value="1"/>
</dbReference>
<dbReference type="EMBL" id="NMPR01000038">
    <property type="protein sequence ID" value="KAA8633385.1"/>
    <property type="molecule type" value="Genomic_DNA"/>
</dbReference>
<dbReference type="OMA" id="RVPCLWF"/>
<protein>
    <recommendedName>
        <fullName evidence="2">Ubiquitin-like-conjugating enzyme ATG10</fullName>
    </recommendedName>
    <alternativeName>
        <fullName evidence="7">Autophagy-related protein 10</fullName>
    </alternativeName>
</protein>
<dbReference type="GO" id="GO:0032446">
    <property type="term" value="P:protein modification by small protein conjugation"/>
    <property type="evidence" value="ECO:0007669"/>
    <property type="project" value="TreeGrafter"/>
</dbReference>
<sequence length="259" mass="28559">MYHSQIQSYPNLTPSEFAEAAHHLDSLYSRATLGPLRRQWKLRVRSALNTHFVSPSDPEYSTFVQITRPLEVDLDDDGLSDFLDGLSFDGPGTGPVVRDEGMGMGGFGGDSGMEVEDDDEAMILPSKKQQKTTYGYVTYEIHLHPTYQAPCLWFSLNGLPADEPAFNIDTVFRRLVPDQFKDGLRRAVGSVGGISADYHPITGVPTFFVHPCLLGEAMSTFENNVSIENYLMVWLGLVGGCVGLWIPKEMAMEPSSSSA</sequence>
<keyword evidence="6" id="KW-0072">Autophagy</keyword>
<gene>
    <name evidence="8" type="ORF">SMACR_04841</name>
</gene>
<accession>A0A8S8ZYL2</accession>
<dbReference type="Proteomes" id="UP000433876">
    <property type="component" value="Unassembled WGS sequence"/>
</dbReference>
<evidence type="ECO:0000256" key="5">
    <source>
        <dbReference type="ARBA" id="ARBA00022927"/>
    </source>
</evidence>
<keyword evidence="5" id="KW-0813">Transport</keyword>
<dbReference type="GO" id="GO:0000422">
    <property type="term" value="P:autophagy of mitochondrion"/>
    <property type="evidence" value="ECO:0007669"/>
    <property type="project" value="TreeGrafter"/>
</dbReference>
<dbReference type="PANTHER" id="PTHR14957:SF1">
    <property type="entry name" value="UBIQUITIN-LIKE-CONJUGATING ENZYME ATG10"/>
    <property type="match status" value="1"/>
</dbReference>
<organism evidence="8 9">
    <name type="scientific">Sordaria macrospora</name>
    <dbReference type="NCBI Taxonomy" id="5147"/>
    <lineage>
        <taxon>Eukaryota</taxon>
        <taxon>Fungi</taxon>
        <taxon>Dikarya</taxon>
        <taxon>Ascomycota</taxon>
        <taxon>Pezizomycotina</taxon>
        <taxon>Sordariomycetes</taxon>
        <taxon>Sordariomycetidae</taxon>
        <taxon>Sordariales</taxon>
        <taxon>Sordariaceae</taxon>
        <taxon>Sordaria</taxon>
    </lineage>
</organism>
<dbReference type="PANTHER" id="PTHR14957">
    <property type="entry name" value="UBIQUITIN-LIKE-CONJUGATING ENZYME ATG10"/>
    <property type="match status" value="1"/>
</dbReference>
<evidence type="ECO:0000256" key="2">
    <source>
        <dbReference type="ARBA" id="ARBA00021099"/>
    </source>
</evidence>
<evidence type="ECO:0000256" key="1">
    <source>
        <dbReference type="ARBA" id="ARBA00005696"/>
    </source>
</evidence>
<dbReference type="Gene3D" id="3.30.1460.50">
    <property type="match status" value="1"/>
</dbReference>
<evidence type="ECO:0000256" key="4">
    <source>
        <dbReference type="ARBA" id="ARBA00022786"/>
    </source>
</evidence>
<dbReference type="VEuPathDB" id="FungiDB:SMAC_04841"/>
<keyword evidence="5" id="KW-0653">Protein transport</keyword>
<name>A0A8S8ZYL2_SORMA</name>
<keyword evidence="3" id="KW-0808">Transferase</keyword>
<dbReference type="GO" id="GO:0061651">
    <property type="term" value="F:Atg12 conjugating enzyme activity"/>
    <property type="evidence" value="ECO:0007669"/>
    <property type="project" value="TreeGrafter"/>
</dbReference>
<reference evidence="8 9" key="1">
    <citation type="submission" date="2017-07" db="EMBL/GenBank/DDBJ databases">
        <title>Genome sequence of the Sordaria macrospora wild type strain R19027.</title>
        <authorList>
            <person name="Nowrousian M."/>
            <person name="Teichert I."/>
            <person name="Kueck U."/>
        </authorList>
    </citation>
    <scope>NUCLEOTIDE SEQUENCE [LARGE SCALE GENOMIC DNA]</scope>
    <source>
        <strain evidence="8 9">R19027</strain>
        <tissue evidence="8">Mycelium</tissue>
    </source>
</reference>
<comment type="similarity">
    <text evidence="1">Belongs to the ATG10 family.</text>
</comment>